<dbReference type="InterPro" id="IPR001611">
    <property type="entry name" value="Leu-rich_rpt"/>
</dbReference>
<evidence type="ECO:0000313" key="15">
    <source>
        <dbReference type="Proteomes" id="UP000288216"/>
    </source>
</evidence>
<dbReference type="Pfam" id="PF13927">
    <property type="entry name" value="Ig_3"/>
    <property type="match status" value="3"/>
</dbReference>
<feature type="region of interest" description="Disordered" evidence="11">
    <location>
        <begin position="1516"/>
        <end position="1562"/>
    </location>
</feature>
<organism evidence="14 15">
    <name type="scientific">Scyliorhinus torazame</name>
    <name type="common">Cloudy catshark</name>
    <name type="synonym">Catulus torazame</name>
    <dbReference type="NCBI Taxonomy" id="75743"/>
    <lineage>
        <taxon>Eukaryota</taxon>
        <taxon>Metazoa</taxon>
        <taxon>Chordata</taxon>
        <taxon>Craniata</taxon>
        <taxon>Vertebrata</taxon>
        <taxon>Chondrichthyes</taxon>
        <taxon>Elasmobranchii</taxon>
        <taxon>Galeomorphii</taxon>
        <taxon>Galeoidea</taxon>
        <taxon>Carcharhiniformes</taxon>
        <taxon>Scyliorhinidae</taxon>
        <taxon>Scyliorhinus</taxon>
    </lineage>
</organism>
<dbReference type="GO" id="GO:0005576">
    <property type="term" value="C:extracellular region"/>
    <property type="evidence" value="ECO:0007669"/>
    <property type="project" value="TreeGrafter"/>
</dbReference>
<feature type="compositionally biased region" description="Polar residues" evidence="11">
    <location>
        <begin position="1615"/>
        <end position="1626"/>
    </location>
</feature>
<feature type="region of interest" description="Disordered" evidence="11">
    <location>
        <begin position="1077"/>
        <end position="1154"/>
    </location>
</feature>
<feature type="domain" description="Ig-like" evidence="13">
    <location>
        <begin position="496"/>
        <end position="573"/>
    </location>
</feature>
<feature type="region of interest" description="Disordered" evidence="11">
    <location>
        <begin position="800"/>
        <end position="823"/>
    </location>
</feature>
<keyword evidence="10" id="KW-0393">Immunoglobulin domain</keyword>
<dbReference type="PROSITE" id="PS50835">
    <property type="entry name" value="IG_LIKE"/>
    <property type="match status" value="10"/>
</dbReference>
<dbReference type="OMA" id="VTWIMPD"/>
<feature type="compositionally biased region" description="Acidic residues" evidence="11">
    <location>
        <begin position="686"/>
        <end position="706"/>
    </location>
</feature>
<evidence type="ECO:0000256" key="5">
    <source>
        <dbReference type="ARBA" id="ARBA00022737"/>
    </source>
</evidence>
<dbReference type="PANTHER" id="PTHR45842:SF25">
    <property type="entry name" value="CARBOXYPEPTIDASE N SUBUNIT 2-LIKE"/>
    <property type="match status" value="1"/>
</dbReference>
<evidence type="ECO:0000256" key="12">
    <source>
        <dbReference type="SAM" id="SignalP"/>
    </source>
</evidence>
<evidence type="ECO:0000256" key="8">
    <source>
        <dbReference type="ARBA" id="ARBA00023157"/>
    </source>
</evidence>
<feature type="domain" description="Ig-like" evidence="13">
    <location>
        <begin position="1871"/>
        <end position="1960"/>
    </location>
</feature>
<dbReference type="SMART" id="SM00408">
    <property type="entry name" value="IGc2"/>
    <property type="match status" value="10"/>
</dbReference>
<feature type="region of interest" description="Disordered" evidence="11">
    <location>
        <begin position="1391"/>
        <end position="1410"/>
    </location>
</feature>
<feature type="domain" description="Ig-like" evidence="13">
    <location>
        <begin position="2301"/>
        <end position="2391"/>
    </location>
</feature>
<keyword evidence="6" id="KW-1133">Transmembrane helix</keyword>
<dbReference type="Gene3D" id="2.60.40.10">
    <property type="entry name" value="Immunoglobulins"/>
    <property type="match status" value="10"/>
</dbReference>
<dbReference type="InterPro" id="IPR013783">
    <property type="entry name" value="Ig-like_fold"/>
</dbReference>
<evidence type="ECO:0000256" key="6">
    <source>
        <dbReference type="ARBA" id="ARBA00022989"/>
    </source>
</evidence>
<feature type="domain" description="Ig-like" evidence="13">
    <location>
        <begin position="1970"/>
        <end position="2063"/>
    </location>
</feature>
<dbReference type="FunFam" id="2.60.40.10:FF:000032">
    <property type="entry name" value="palladin isoform X1"/>
    <property type="match status" value="1"/>
</dbReference>
<dbReference type="Proteomes" id="UP000288216">
    <property type="component" value="Unassembled WGS sequence"/>
</dbReference>
<dbReference type="InterPro" id="IPR036179">
    <property type="entry name" value="Ig-like_dom_sf"/>
</dbReference>
<dbReference type="GO" id="GO:0016020">
    <property type="term" value="C:membrane"/>
    <property type="evidence" value="ECO:0007669"/>
    <property type="project" value="UniProtKB-SubCell"/>
</dbReference>
<dbReference type="Pfam" id="PF13855">
    <property type="entry name" value="LRR_8"/>
    <property type="match status" value="1"/>
</dbReference>
<feature type="region of interest" description="Disordered" evidence="11">
    <location>
        <begin position="1615"/>
        <end position="1637"/>
    </location>
</feature>
<feature type="domain" description="Ig-like" evidence="13">
    <location>
        <begin position="2397"/>
        <end position="2487"/>
    </location>
</feature>
<keyword evidence="7" id="KW-0472">Membrane</keyword>
<feature type="compositionally biased region" description="Low complexity" evidence="11">
    <location>
        <begin position="1516"/>
        <end position="1558"/>
    </location>
</feature>
<evidence type="ECO:0000256" key="7">
    <source>
        <dbReference type="ARBA" id="ARBA00023136"/>
    </source>
</evidence>
<comment type="subcellular location">
    <subcellularLocation>
        <location evidence="1">Membrane</location>
        <topology evidence="1">Single-pass membrane protein</topology>
    </subcellularLocation>
</comment>
<dbReference type="FunFam" id="3.80.10.10:FF:000103">
    <property type="entry name" value="Immunoglobulin superfamily member 10"/>
    <property type="match status" value="1"/>
</dbReference>
<feature type="domain" description="Ig-like" evidence="13">
    <location>
        <begin position="2066"/>
        <end position="2163"/>
    </location>
</feature>
<evidence type="ECO:0000256" key="9">
    <source>
        <dbReference type="ARBA" id="ARBA00023180"/>
    </source>
</evidence>
<dbReference type="InterPro" id="IPR003599">
    <property type="entry name" value="Ig_sub"/>
</dbReference>
<dbReference type="InterPro" id="IPR003598">
    <property type="entry name" value="Ig_sub2"/>
</dbReference>
<keyword evidence="4 12" id="KW-0732">Signal</keyword>
<gene>
    <name evidence="14" type="ORF">scyTo_0002653</name>
</gene>
<dbReference type="SUPFAM" id="SSF48726">
    <property type="entry name" value="Immunoglobulin"/>
    <property type="match status" value="10"/>
</dbReference>
<dbReference type="InterPro" id="IPR003591">
    <property type="entry name" value="Leu-rich_rpt_typical-subtyp"/>
</dbReference>
<evidence type="ECO:0000256" key="10">
    <source>
        <dbReference type="ARBA" id="ARBA00023319"/>
    </source>
</evidence>
<accession>A0A401PKC6</accession>
<dbReference type="FunFam" id="2.60.40.10:FF:000076">
    <property type="entry name" value="Leucine-rich repeat and Ig domain-containing 4"/>
    <property type="match status" value="1"/>
</dbReference>
<dbReference type="OrthoDB" id="10062932at2759"/>
<dbReference type="InterPro" id="IPR050467">
    <property type="entry name" value="LRFN"/>
</dbReference>
<evidence type="ECO:0000256" key="3">
    <source>
        <dbReference type="ARBA" id="ARBA00022692"/>
    </source>
</evidence>
<dbReference type="PROSITE" id="PS51450">
    <property type="entry name" value="LRR"/>
    <property type="match status" value="2"/>
</dbReference>
<keyword evidence="15" id="KW-1185">Reference proteome</keyword>
<evidence type="ECO:0000256" key="4">
    <source>
        <dbReference type="ARBA" id="ARBA00022729"/>
    </source>
</evidence>
<comment type="caution">
    <text evidence="14">The sequence shown here is derived from an EMBL/GenBank/DDBJ whole genome shotgun (WGS) entry which is preliminary data.</text>
</comment>
<dbReference type="Gene3D" id="3.80.10.10">
    <property type="entry name" value="Ribonuclease Inhibitor"/>
    <property type="match status" value="2"/>
</dbReference>
<protein>
    <recommendedName>
        <fullName evidence="13">Ig-like domain-containing protein</fullName>
    </recommendedName>
</protein>
<reference evidence="14 15" key="1">
    <citation type="journal article" date="2018" name="Nat. Ecol. Evol.">
        <title>Shark genomes provide insights into elasmobranch evolution and the origin of vertebrates.</title>
        <authorList>
            <person name="Hara Y"/>
            <person name="Yamaguchi K"/>
            <person name="Onimaru K"/>
            <person name="Kadota M"/>
            <person name="Koyanagi M"/>
            <person name="Keeley SD"/>
            <person name="Tatsumi K"/>
            <person name="Tanaka K"/>
            <person name="Motone F"/>
            <person name="Kageyama Y"/>
            <person name="Nozu R"/>
            <person name="Adachi N"/>
            <person name="Nishimura O"/>
            <person name="Nakagawa R"/>
            <person name="Tanegashima C"/>
            <person name="Kiyatake I"/>
            <person name="Matsumoto R"/>
            <person name="Murakumo K"/>
            <person name="Nishida K"/>
            <person name="Terakita A"/>
            <person name="Kuratani S"/>
            <person name="Sato K"/>
            <person name="Hyodo S Kuraku.S."/>
        </authorList>
    </citation>
    <scope>NUCLEOTIDE SEQUENCE [LARGE SCALE GENOMIC DNA]</scope>
</reference>
<feature type="compositionally biased region" description="Low complexity" evidence="11">
    <location>
        <begin position="725"/>
        <end position="737"/>
    </location>
</feature>
<dbReference type="STRING" id="75743.A0A401PKC6"/>
<dbReference type="InterPro" id="IPR013098">
    <property type="entry name" value="Ig_I-set"/>
</dbReference>
<feature type="domain" description="Ig-like" evidence="13">
    <location>
        <begin position="2202"/>
        <end position="2284"/>
    </location>
</feature>
<keyword evidence="3" id="KW-0812">Transmembrane</keyword>
<feature type="domain" description="Ig-like" evidence="13">
    <location>
        <begin position="1773"/>
        <end position="1861"/>
    </location>
</feature>
<dbReference type="InterPro" id="IPR007110">
    <property type="entry name" value="Ig-like_dom"/>
</dbReference>
<dbReference type="InterPro" id="IPR032675">
    <property type="entry name" value="LRR_dom_sf"/>
</dbReference>
<feature type="region of interest" description="Disordered" evidence="11">
    <location>
        <begin position="673"/>
        <end position="737"/>
    </location>
</feature>
<sequence length="2492" mass="273689">MEAGSRGWQCRFPGHWGLLVSLAALTWSWRICSACPKQCACYLPTEVHCTFRYLSTIPENIQDQVERINLGYNNLMELTRHNFAGLKSLELLMLHSNKIQEIPDKAFQDLRSLQVLKMSYNKVKALNRETFHGLHNIVRLHMDHNSIEFINPETFYGLTSLKLLHLEGNMLQELHRDTFVTFRYSHIFKMSSLKHIYLSDNALTSIPSDLLSSIPEIESIYLHGNQWFCDCNLKWLSELNERQPGAIKCKRDRNYPSGQICPLCTTPSVSRGKDILQLPPSVFACVPPKIHSPLKIRNSTLQEEGDYAAINAKDFVAPLGQMSLNMSDQSGNGCEITCNVHRPLRTPQTALDQKEGYVLLNASFSTFLVCHVDYEQIQQLWGILALYTDSPLKLERDALLSKTPYMSYLYKQSAAMALHQFTDIEMQIRADPAWLMQEEITLQMDRTRTTLNVLQIKYHLDVQVRLKNLDVKPGKNSWVMIKKANGARTERFVVVGGTVELECQAIGDPKPVIEWILPDGSKVRAPYNSEDSRISISAGGKFLLKMADLYDTGIYHCVGTNYQDADVLSFRVTILDPSVAENYINGPYISKSGGDSIHFPCQATGIPNASISWVLPDHRVLQQTTGNKEITPNGTLKIQRLTARDSGYYRCLAANRYGIDLLALQLTVTGSRISSSEENAERNDAAEEDFGSGESEEDLLESEDWKEEPSQLPYQKSSEDEAYYSTTSSTLLTSQPRTSTAVLITPRRRINGSGSKMRWRSKRRRLKQPGMRVDPQHWAEYLKKVRKNVATKTATRKITVKPHVKDLSSDSSVNEGETSGDDLKDAEEEELLVVTTKQPTAVSSTRLFPVDERSTAMVPLSKSLPATPFHTTEPDTKAAVPPILKAVTEANLFPKAPKHIYKTEPIRVTSPRTTSTPHESKSTETNDELQVMASGNIMDTRYIPTTTPTALSTDISREDTSSVAYATEKTDPAVIPQSETASVRDYHTHITTITMAKEDGNQILLKTTQKITSPLSSSLSTILTQQIHIIREATTGAPVSKPRRFGWRGKFPSRRRFGRPGLRRHKYRIVRPGLRRPAQGRMAAPTLAHSEATSPNHMPSVTAVPARPPVPQPAPVLNGASTKVMQIHSHKSGDPGAGETATKHTRTSHKQGTQRVVVTTISSSSASLKSFEPQWVAWTDTGTQTPDSKTTTQLPKTISRTTYATEPLPKRPFHVGFPFTTAVTTAEPTTRSSKIVRGKIPWNRLFGVSNQKDVLRRLRKPIQSSTTTTAGPNVAIILTSTPRSVMTPQAAGDSNEPLFSTPNLKSYTVKPTTKPPIASTHPPSTTSLPITVTTIPFITETVSTTATTAQATRATRRMGFRRRRPSKISRTRHRAWQTMIRNRLVVSAAESMKTHTTKPRIPSPPTITTTTSAPLRVAISTGTTTDGVQSNKQLLSTAGVNPATLTNQYISRILHLPSNSLTSQPTVSTLATTNPLIPTSPISKTTSRGIITTMLQATITTKATRLSTIRKKIPPTKMAMAPPATETASATPTAAPSTESNVHSATVTATSTQSLTTAKVPARSVPRFRITLHKFTTPAPPRRMQTLPPTSRIDQSFRQNAHTRVISTLQTTGGIQWQTSPSSAEGQNKDRAASPNLDIDLENTIENKDDFPNKSKPSSSNAIAVGPMAGNLPSKPRLISGNTASFTVLADSDALIPCEATGNPTPFISWTKISTGATITAKAKRGNKFEVFPNGTLSIQKIKVQDRGQYLCTAANPHGSEQLLVTLSVVSYPSKILEPRMKDITVHAGYPVEMKCRSQGRPAPTISWILSNRTMVRNSSPFNGRVSVSADGALRIKAVTVYDRGNYRCVASNPAGIDTITVRMQVVAQPPAILEARHQSIKGQVGQNIRMACTALGTPPPTVHWTLFDGTEIKPLQFVNTKLFAFTNGTLYVKSLTPSDSGNYECIATSSTGSERRVVSLVVERKQEIPKIVSISASNTKVNYGDKLQLHCSATGKPKPKIIWRLPSKLVVDQWHGMASRVLVLPNGTLSIESMMGRDAGDYLCIARNAAGGDAMSLRIDVSMRPALIEHKRSTHHRYVSYGADLRVDCKASGSPEPRVSWILPDGTLVGKALQATGGRTRRYVVFGNGTLYYSKVGMAEEGDYTCHAQNTLGKDQMKVHVTIVTVAPRIEGPRQRSLRVESGDSGGEATLVVILEVTRRPRRPVFANPLNEKVITGAAAAVATLNCSADGHPPPEMLWTLPNGTRLTGALRVGRYQISNDGTFRIHSPTAQDAGKYRCAAKNEMGYIEKLIIVDIGEKPTIGNRPLGLIRSMSGDTLYLPCSASGSPTPKITWTAPSGKVLDRPQINTKYILFENGTLNIRETGLQDRGNYVCKAHNVAGVASVSVSVAVIAYPPRITNGPPKSVYAMAGSPVQLNCMAIGIPRPEIVWELPNHTLLSTYSKGRPTGSELLHPQGTLVIQRLSAKDSGTFKCTAKNKLGSDSRITYIQVI</sequence>
<dbReference type="SMART" id="SM00082">
    <property type="entry name" value="LRRCT"/>
    <property type="match status" value="1"/>
</dbReference>
<dbReference type="Pfam" id="PF07679">
    <property type="entry name" value="I-set"/>
    <property type="match status" value="7"/>
</dbReference>
<dbReference type="SMART" id="SM00406">
    <property type="entry name" value="IGv"/>
    <property type="match status" value="5"/>
</dbReference>
<keyword evidence="9" id="KW-0325">Glycoprotein</keyword>
<feature type="signal peptide" evidence="12">
    <location>
        <begin position="1"/>
        <end position="34"/>
    </location>
</feature>
<evidence type="ECO:0000256" key="2">
    <source>
        <dbReference type="ARBA" id="ARBA00022614"/>
    </source>
</evidence>
<evidence type="ECO:0000256" key="11">
    <source>
        <dbReference type="SAM" id="MobiDB-lite"/>
    </source>
</evidence>
<name>A0A401PKC6_SCYTO</name>
<keyword evidence="5" id="KW-0677">Repeat</keyword>
<keyword evidence="8" id="KW-1015">Disulfide bond</keyword>
<feature type="region of interest" description="Disordered" evidence="11">
    <location>
        <begin position="752"/>
        <end position="772"/>
    </location>
</feature>
<feature type="region of interest" description="Disordered" evidence="11">
    <location>
        <begin position="1352"/>
        <end position="1372"/>
    </location>
</feature>
<dbReference type="SMART" id="SM00369">
    <property type="entry name" value="LRR_TYP"/>
    <property type="match status" value="5"/>
</dbReference>
<keyword evidence="2" id="KW-0433">Leucine-rich repeat</keyword>
<dbReference type="InterPro" id="IPR000483">
    <property type="entry name" value="Cys-rich_flank_reg_C"/>
</dbReference>
<feature type="compositionally biased region" description="Basic residues" evidence="11">
    <location>
        <begin position="757"/>
        <end position="767"/>
    </location>
</feature>
<dbReference type="FunFam" id="2.60.40.10:FF:001377">
    <property type="entry name" value="Matrix remodeling associated 5"/>
    <property type="match status" value="1"/>
</dbReference>
<dbReference type="InterPro" id="IPR013106">
    <property type="entry name" value="Ig_V-set"/>
</dbReference>
<proteinExistence type="predicted"/>
<evidence type="ECO:0000256" key="1">
    <source>
        <dbReference type="ARBA" id="ARBA00004167"/>
    </source>
</evidence>
<dbReference type="SUPFAM" id="SSF52058">
    <property type="entry name" value="L domain-like"/>
    <property type="match status" value="1"/>
</dbReference>
<feature type="domain" description="Ig-like" evidence="13">
    <location>
        <begin position="1667"/>
        <end position="1768"/>
    </location>
</feature>
<dbReference type="SMART" id="SM00409">
    <property type="entry name" value="IG"/>
    <property type="match status" value="10"/>
</dbReference>
<evidence type="ECO:0000259" key="13">
    <source>
        <dbReference type="PROSITE" id="PS50835"/>
    </source>
</evidence>
<dbReference type="CDD" id="cd00096">
    <property type="entry name" value="Ig"/>
    <property type="match status" value="2"/>
</dbReference>
<feature type="compositionally biased region" description="Basic residues" evidence="11">
    <location>
        <begin position="1354"/>
        <end position="1372"/>
    </location>
</feature>
<feature type="domain" description="Ig-like" evidence="13">
    <location>
        <begin position="577"/>
        <end position="669"/>
    </location>
</feature>
<feature type="chain" id="PRO_5018980644" description="Ig-like domain-containing protein" evidence="12">
    <location>
        <begin position="35"/>
        <end position="2492"/>
    </location>
</feature>
<dbReference type="PANTHER" id="PTHR45842">
    <property type="entry name" value="SYNAPTIC ADHESION-LIKE MOLECULE SALM"/>
    <property type="match status" value="1"/>
</dbReference>
<evidence type="ECO:0000313" key="14">
    <source>
        <dbReference type="EMBL" id="GCB73573.1"/>
    </source>
</evidence>
<dbReference type="EMBL" id="BFAA01000678">
    <property type="protein sequence ID" value="GCB73573.1"/>
    <property type="molecule type" value="Genomic_DNA"/>
</dbReference>